<dbReference type="SUPFAM" id="SSF52833">
    <property type="entry name" value="Thioredoxin-like"/>
    <property type="match status" value="1"/>
</dbReference>
<protein>
    <recommendedName>
        <fullName evidence="3">Glutathione S-transferase</fullName>
    </recommendedName>
</protein>
<sequence>MLPISLHGRITDHRVSALALCCEEKGVGYCLLDDSITESKTGRPLLTHQGQSLTEPLAALYYLNEGMPGPDLMPDSPWSRALVLQLCQRLLASHPPEASEIPEWCTLPLPSEVGFVVDDHLTLADLSLFAWSTACGITVLEGPMDLWWAAMRQRESVKAIWGPN</sequence>
<gene>
    <name evidence="1" type="ORF">GCM10025772_04450</name>
</gene>
<dbReference type="EMBL" id="BAABLF010000005">
    <property type="protein sequence ID" value="GAA5187240.1"/>
    <property type="molecule type" value="Genomic_DNA"/>
</dbReference>
<accession>A0ABP9RW82</accession>
<name>A0ABP9RW82_9GAMM</name>
<evidence type="ECO:0000313" key="2">
    <source>
        <dbReference type="Proteomes" id="UP001501600"/>
    </source>
</evidence>
<dbReference type="InterPro" id="IPR036282">
    <property type="entry name" value="Glutathione-S-Trfase_C_sf"/>
</dbReference>
<dbReference type="Gene3D" id="3.40.30.10">
    <property type="entry name" value="Glutaredoxin"/>
    <property type="match status" value="1"/>
</dbReference>
<comment type="caution">
    <text evidence="1">The sequence shown here is derived from an EMBL/GenBank/DDBJ whole genome shotgun (WGS) entry which is preliminary data.</text>
</comment>
<proteinExistence type="predicted"/>
<keyword evidence="2" id="KW-1185">Reference proteome</keyword>
<reference evidence="2" key="1">
    <citation type="journal article" date="2019" name="Int. J. Syst. Evol. Microbiol.">
        <title>The Global Catalogue of Microorganisms (GCM) 10K type strain sequencing project: providing services to taxonomists for standard genome sequencing and annotation.</title>
        <authorList>
            <consortium name="The Broad Institute Genomics Platform"/>
            <consortium name="The Broad Institute Genome Sequencing Center for Infectious Disease"/>
            <person name="Wu L."/>
            <person name="Ma J."/>
        </authorList>
    </citation>
    <scope>NUCLEOTIDE SEQUENCE [LARGE SCALE GENOMIC DNA]</scope>
    <source>
        <strain evidence="2">JCM 18720</strain>
    </source>
</reference>
<organism evidence="1 2">
    <name type="scientific">Ferrimonas gelatinilytica</name>
    <dbReference type="NCBI Taxonomy" id="1255257"/>
    <lineage>
        <taxon>Bacteria</taxon>
        <taxon>Pseudomonadati</taxon>
        <taxon>Pseudomonadota</taxon>
        <taxon>Gammaproteobacteria</taxon>
        <taxon>Alteromonadales</taxon>
        <taxon>Ferrimonadaceae</taxon>
        <taxon>Ferrimonas</taxon>
    </lineage>
</organism>
<evidence type="ECO:0008006" key="3">
    <source>
        <dbReference type="Google" id="ProtNLM"/>
    </source>
</evidence>
<dbReference type="SUPFAM" id="SSF47616">
    <property type="entry name" value="GST C-terminal domain-like"/>
    <property type="match status" value="1"/>
</dbReference>
<dbReference type="Gene3D" id="1.20.1050.10">
    <property type="match status" value="1"/>
</dbReference>
<evidence type="ECO:0000313" key="1">
    <source>
        <dbReference type="EMBL" id="GAA5187240.1"/>
    </source>
</evidence>
<dbReference type="RefSeq" id="WP_345315416.1">
    <property type="nucleotide sequence ID" value="NZ_BAABLF010000005.1"/>
</dbReference>
<dbReference type="InterPro" id="IPR036249">
    <property type="entry name" value="Thioredoxin-like_sf"/>
</dbReference>
<dbReference type="Proteomes" id="UP001501600">
    <property type="component" value="Unassembled WGS sequence"/>
</dbReference>